<name>A0AAV4TRA1_9ARAC</name>
<sequence>MRNPQYRPSESSIYKRFTDVKHEGWMWGGGGYVFEQRHSECCFCSHSVIFVLSPTDPPRTTESEKTMFLKGVCCANLWSVEMSSCNPLLHPCAPSPLPYSD</sequence>
<protein>
    <submittedName>
        <fullName evidence="1">Uncharacterized protein</fullName>
    </submittedName>
</protein>
<dbReference type="Proteomes" id="UP001054837">
    <property type="component" value="Unassembled WGS sequence"/>
</dbReference>
<comment type="caution">
    <text evidence="1">The sequence shown here is derived from an EMBL/GenBank/DDBJ whole genome shotgun (WGS) entry which is preliminary data.</text>
</comment>
<keyword evidence="2" id="KW-1185">Reference proteome</keyword>
<dbReference type="AlphaFoldDB" id="A0AAV4TRA1"/>
<gene>
    <name evidence="1" type="ORF">CDAR_400391</name>
</gene>
<organism evidence="1 2">
    <name type="scientific">Caerostris darwini</name>
    <dbReference type="NCBI Taxonomy" id="1538125"/>
    <lineage>
        <taxon>Eukaryota</taxon>
        <taxon>Metazoa</taxon>
        <taxon>Ecdysozoa</taxon>
        <taxon>Arthropoda</taxon>
        <taxon>Chelicerata</taxon>
        <taxon>Arachnida</taxon>
        <taxon>Araneae</taxon>
        <taxon>Araneomorphae</taxon>
        <taxon>Entelegynae</taxon>
        <taxon>Araneoidea</taxon>
        <taxon>Araneidae</taxon>
        <taxon>Caerostris</taxon>
    </lineage>
</organism>
<evidence type="ECO:0000313" key="1">
    <source>
        <dbReference type="EMBL" id="GIY48299.1"/>
    </source>
</evidence>
<reference evidence="1 2" key="1">
    <citation type="submission" date="2021-06" db="EMBL/GenBank/DDBJ databases">
        <title>Caerostris darwini draft genome.</title>
        <authorList>
            <person name="Kono N."/>
            <person name="Arakawa K."/>
        </authorList>
    </citation>
    <scope>NUCLEOTIDE SEQUENCE [LARGE SCALE GENOMIC DNA]</scope>
</reference>
<evidence type="ECO:0000313" key="2">
    <source>
        <dbReference type="Proteomes" id="UP001054837"/>
    </source>
</evidence>
<accession>A0AAV4TRA1</accession>
<dbReference type="EMBL" id="BPLQ01010096">
    <property type="protein sequence ID" value="GIY48299.1"/>
    <property type="molecule type" value="Genomic_DNA"/>
</dbReference>
<proteinExistence type="predicted"/>